<keyword evidence="1" id="KW-0175">Coiled coil</keyword>
<dbReference type="AlphaFoldDB" id="A0AAV2NQ35"/>
<accession>A0AAV2NQ35</accession>
<evidence type="ECO:0000313" key="3">
    <source>
        <dbReference type="Proteomes" id="UP001497644"/>
    </source>
</evidence>
<gene>
    <name evidence="2" type="ORF">LPLAT_LOCUS7541</name>
</gene>
<name>A0AAV2NQ35_9HYME</name>
<keyword evidence="3" id="KW-1185">Reference proteome</keyword>
<dbReference type="InterPro" id="IPR016346">
    <property type="entry name" value="G-protein_beta_1-5"/>
</dbReference>
<feature type="coiled-coil region" evidence="1">
    <location>
        <begin position="8"/>
        <end position="35"/>
    </location>
</feature>
<dbReference type="Gene3D" id="2.130.10.10">
    <property type="entry name" value="YVTN repeat-like/Quinoprotein amine dehydrogenase"/>
    <property type="match status" value="1"/>
</dbReference>
<proteinExistence type="predicted"/>
<dbReference type="PANTHER" id="PTHR19850">
    <property type="entry name" value="GUANINE NUCLEOTIDE-BINDING PROTEIN BETA G PROTEIN BETA"/>
    <property type="match status" value="1"/>
</dbReference>
<dbReference type="InterPro" id="IPR015943">
    <property type="entry name" value="WD40/YVTN_repeat-like_dom_sf"/>
</dbReference>
<organism evidence="2 3">
    <name type="scientific">Lasius platythorax</name>
    <dbReference type="NCBI Taxonomy" id="488582"/>
    <lineage>
        <taxon>Eukaryota</taxon>
        <taxon>Metazoa</taxon>
        <taxon>Ecdysozoa</taxon>
        <taxon>Arthropoda</taxon>
        <taxon>Hexapoda</taxon>
        <taxon>Insecta</taxon>
        <taxon>Pterygota</taxon>
        <taxon>Neoptera</taxon>
        <taxon>Endopterygota</taxon>
        <taxon>Hymenoptera</taxon>
        <taxon>Apocrita</taxon>
        <taxon>Aculeata</taxon>
        <taxon>Formicoidea</taxon>
        <taxon>Formicidae</taxon>
        <taxon>Formicinae</taxon>
        <taxon>Lasius</taxon>
        <taxon>Lasius</taxon>
    </lineage>
</organism>
<reference evidence="2" key="1">
    <citation type="submission" date="2024-04" db="EMBL/GenBank/DDBJ databases">
        <authorList>
            <consortium name="Molecular Ecology Group"/>
        </authorList>
    </citation>
    <scope>NUCLEOTIDE SEQUENCE</scope>
</reference>
<protein>
    <submittedName>
        <fullName evidence="2">Uncharacterized protein</fullName>
    </submittedName>
</protein>
<sequence>MGKEDAETVALKKELEALIDKCKEEQKKQQDTTLEQACNGVADASKVRLSTKKLLKGHINKVNSVHYSGDNRLVV</sequence>
<dbReference type="Proteomes" id="UP001497644">
    <property type="component" value="Chromosome 3"/>
</dbReference>
<dbReference type="EMBL" id="OZ034826">
    <property type="protein sequence ID" value="CAL1681537.1"/>
    <property type="molecule type" value="Genomic_DNA"/>
</dbReference>
<dbReference type="GO" id="GO:0007165">
    <property type="term" value="P:signal transduction"/>
    <property type="evidence" value="ECO:0007669"/>
    <property type="project" value="InterPro"/>
</dbReference>
<evidence type="ECO:0000256" key="1">
    <source>
        <dbReference type="SAM" id="Coils"/>
    </source>
</evidence>
<evidence type="ECO:0000313" key="2">
    <source>
        <dbReference type="EMBL" id="CAL1681537.1"/>
    </source>
</evidence>